<dbReference type="Gene3D" id="1.10.540.10">
    <property type="entry name" value="Acyl-CoA dehydrogenase/oxidase, N-terminal domain"/>
    <property type="match status" value="1"/>
</dbReference>
<organism evidence="11 12">
    <name type="scientific">Henriciella marina</name>
    <dbReference type="NCBI Taxonomy" id="453851"/>
    <lineage>
        <taxon>Bacteria</taxon>
        <taxon>Pseudomonadati</taxon>
        <taxon>Pseudomonadota</taxon>
        <taxon>Alphaproteobacteria</taxon>
        <taxon>Hyphomonadales</taxon>
        <taxon>Hyphomonadaceae</taxon>
        <taxon>Henriciella</taxon>
    </lineage>
</organism>
<feature type="domain" description="Acyl-CoA dehydrogenase/oxidase C-terminal" evidence="7">
    <location>
        <begin position="279"/>
        <end position="442"/>
    </location>
</feature>
<evidence type="ECO:0000256" key="1">
    <source>
        <dbReference type="ARBA" id="ARBA00001974"/>
    </source>
</evidence>
<feature type="domain" description="Acyl-CoA dehydrogenase/oxidase N-terminal" evidence="9">
    <location>
        <begin position="77"/>
        <end position="155"/>
    </location>
</feature>
<reference evidence="11" key="1">
    <citation type="submission" date="2022-12" db="EMBL/GenBank/DDBJ databases">
        <title>Bacterial isolates from different developmental stages of Nematostella vectensis.</title>
        <authorList>
            <person name="Fraune S."/>
        </authorList>
    </citation>
    <scope>NUCLEOTIDE SEQUENCE</scope>
    <source>
        <strain evidence="11">G21632-S1</strain>
    </source>
</reference>
<accession>A0ABT4LYB4</accession>
<dbReference type="InterPro" id="IPR036250">
    <property type="entry name" value="AcylCo_DH-like_C"/>
</dbReference>
<proteinExistence type="inferred from homology"/>
<dbReference type="InterPro" id="IPR052166">
    <property type="entry name" value="Diverse_Acyl-CoA_DH"/>
</dbReference>
<dbReference type="Pfam" id="PF00441">
    <property type="entry name" value="Acyl-CoA_dh_1"/>
    <property type="match status" value="1"/>
</dbReference>
<dbReference type="SUPFAM" id="SSF47203">
    <property type="entry name" value="Acyl-CoA dehydrogenase C-terminal domain-like"/>
    <property type="match status" value="1"/>
</dbReference>
<dbReference type="Pfam" id="PF12806">
    <property type="entry name" value="Acyl-CoA_dh_C"/>
    <property type="match status" value="1"/>
</dbReference>
<dbReference type="EMBL" id="JAPWGW010000005">
    <property type="protein sequence ID" value="MCZ4299326.1"/>
    <property type="molecule type" value="Genomic_DNA"/>
</dbReference>
<protein>
    <submittedName>
        <fullName evidence="11">Acyl-CoA dehydrogenase</fullName>
    </submittedName>
</protein>
<evidence type="ECO:0000313" key="12">
    <source>
        <dbReference type="Proteomes" id="UP001083770"/>
    </source>
</evidence>
<evidence type="ECO:0000259" key="10">
    <source>
        <dbReference type="Pfam" id="PF12806"/>
    </source>
</evidence>
<dbReference type="InterPro" id="IPR009100">
    <property type="entry name" value="AcylCoA_DH/oxidase_NM_dom_sf"/>
</dbReference>
<sequence>MSYRAPVEDMAFALRQLAGIGRLSGDHYEAFDDDLIDPILEEAGKLASDVLAPLNQSGDEQGAQLTGDGVVAPHGFAEAYRQFAEGGWMGLAAPVEWGGQGLPRTLSNAVLEMLHGSNMSFGLCPMLSAGAIEALLAHGGDAEKKKYLPKLISGEWTGTMNLTEPQAGSDVGALKTKAVPQEDGSYRISGQKIYITWGDHDMTDNIIHLVLARLPDAPEGSRGISLFVVPKVLVNEDGSLGERNSVQCIGLEKKIGIHASPTCVMEYDGATGWLVGEENKGLACMFTMMNAARLNVGLEGVGVSEAAYQTAYAYANERKQGKVDGVDGPAPILHHADIRRTLTTMRAHTMAARAICYACGVAADLSDAAEDEATREAARLREELLTPIAKAWSTDTGVEMASLGVQIHGGMGFMNETLAAQLYRDARIAPIYEGTNGIQAIDLVGRKLSMSGGRAMDEMIEEVRETARAARETNDPQLGQIADRLVASADALREATDWMKAAMRDEREKGLSGATAYLELAGDVIGGHFLTKGALSARADNSSLRGRMTALAGFFAETSLAEAPGRVSGITRGGDSFLAESEALFGLS</sequence>
<evidence type="ECO:0000313" key="11">
    <source>
        <dbReference type="EMBL" id="MCZ4299326.1"/>
    </source>
</evidence>
<gene>
    <name evidence="11" type="ORF">O4G74_14765</name>
</gene>
<dbReference type="SUPFAM" id="SSF56645">
    <property type="entry name" value="Acyl-CoA dehydrogenase NM domain-like"/>
    <property type="match status" value="1"/>
</dbReference>
<keyword evidence="12" id="KW-1185">Reference proteome</keyword>
<dbReference type="Gene3D" id="1.20.140.10">
    <property type="entry name" value="Butyryl-CoA Dehydrogenase, subunit A, domain 3"/>
    <property type="match status" value="1"/>
</dbReference>
<evidence type="ECO:0000256" key="2">
    <source>
        <dbReference type="ARBA" id="ARBA00009347"/>
    </source>
</evidence>
<dbReference type="InterPro" id="IPR025878">
    <property type="entry name" value="Acyl-CoA_dh-like_C_dom"/>
</dbReference>
<dbReference type="RefSeq" id="WP_269403329.1">
    <property type="nucleotide sequence ID" value="NZ_JAPWGW010000005.1"/>
</dbReference>
<name>A0ABT4LYB4_9PROT</name>
<dbReference type="Pfam" id="PF02770">
    <property type="entry name" value="Acyl-CoA_dh_M"/>
    <property type="match status" value="1"/>
</dbReference>
<dbReference type="InterPro" id="IPR037069">
    <property type="entry name" value="AcylCoA_DH/ox_N_sf"/>
</dbReference>
<evidence type="ECO:0000256" key="3">
    <source>
        <dbReference type="ARBA" id="ARBA00022630"/>
    </source>
</evidence>
<dbReference type="InterPro" id="IPR013786">
    <property type="entry name" value="AcylCoA_DH/ox_N"/>
</dbReference>
<dbReference type="InterPro" id="IPR009075">
    <property type="entry name" value="AcylCo_DH/oxidase_C"/>
</dbReference>
<dbReference type="PANTHER" id="PTHR42803:SF1">
    <property type="entry name" value="BROAD-SPECIFICITY LINEAR ACYL-COA DEHYDROGENASE FADE5"/>
    <property type="match status" value="1"/>
</dbReference>
<dbReference type="InterPro" id="IPR006091">
    <property type="entry name" value="Acyl-CoA_Oxase/DH_mid-dom"/>
</dbReference>
<feature type="domain" description="Acyl-CoA oxidase/dehydrogenase middle" evidence="8">
    <location>
        <begin position="160"/>
        <end position="266"/>
    </location>
</feature>
<comment type="similarity">
    <text evidence="2 6">Belongs to the acyl-CoA dehydrogenase family.</text>
</comment>
<feature type="domain" description="Acetyl-CoA dehydrogenase-like C-terminal" evidence="10">
    <location>
        <begin position="460"/>
        <end position="578"/>
    </location>
</feature>
<evidence type="ECO:0000259" key="7">
    <source>
        <dbReference type="Pfam" id="PF00441"/>
    </source>
</evidence>
<evidence type="ECO:0000256" key="6">
    <source>
        <dbReference type="RuleBase" id="RU362125"/>
    </source>
</evidence>
<dbReference type="PANTHER" id="PTHR42803">
    <property type="entry name" value="ACYL-COA DEHYDROGENASE"/>
    <property type="match status" value="1"/>
</dbReference>
<dbReference type="Pfam" id="PF02771">
    <property type="entry name" value="Acyl-CoA_dh_N"/>
    <property type="match status" value="1"/>
</dbReference>
<evidence type="ECO:0000256" key="4">
    <source>
        <dbReference type="ARBA" id="ARBA00022827"/>
    </source>
</evidence>
<dbReference type="InterPro" id="IPR046373">
    <property type="entry name" value="Acyl-CoA_Oxase/DH_mid-dom_sf"/>
</dbReference>
<evidence type="ECO:0000259" key="8">
    <source>
        <dbReference type="Pfam" id="PF02770"/>
    </source>
</evidence>
<keyword evidence="5 6" id="KW-0560">Oxidoreductase</keyword>
<comment type="caution">
    <text evidence="11">The sequence shown here is derived from an EMBL/GenBank/DDBJ whole genome shotgun (WGS) entry which is preliminary data.</text>
</comment>
<comment type="cofactor">
    <cofactor evidence="1 6">
        <name>FAD</name>
        <dbReference type="ChEBI" id="CHEBI:57692"/>
    </cofactor>
</comment>
<keyword evidence="4 6" id="KW-0274">FAD</keyword>
<evidence type="ECO:0000259" key="9">
    <source>
        <dbReference type="Pfam" id="PF02771"/>
    </source>
</evidence>
<keyword evidence="3 6" id="KW-0285">Flavoprotein</keyword>
<dbReference type="Gene3D" id="2.40.110.10">
    <property type="entry name" value="Butyryl-CoA Dehydrogenase, subunit A, domain 2"/>
    <property type="match status" value="1"/>
</dbReference>
<dbReference type="Proteomes" id="UP001083770">
    <property type="component" value="Unassembled WGS sequence"/>
</dbReference>
<evidence type="ECO:0000256" key="5">
    <source>
        <dbReference type="ARBA" id="ARBA00023002"/>
    </source>
</evidence>